<dbReference type="EMBL" id="JAAOIW010000004">
    <property type="protein sequence ID" value="NHN30690.1"/>
    <property type="molecule type" value="Genomic_DNA"/>
</dbReference>
<proteinExistence type="predicted"/>
<comment type="caution">
    <text evidence="1">The sequence shown here is derived from an EMBL/GenBank/DDBJ whole genome shotgun (WGS) entry which is preliminary data.</text>
</comment>
<dbReference type="Proteomes" id="UP001165962">
    <property type="component" value="Unassembled WGS sequence"/>
</dbReference>
<keyword evidence="2" id="KW-1185">Reference proteome</keyword>
<accession>A0ABX0JAB3</accession>
<organism evidence="1 2">
    <name type="scientific">Paenibacillus agricola</name>
    <dbReference type="NCBI Taxonomy" id="2716264"/>
    <lineage>
        <taxon>Bacteria</taxon>
        <taxon>Bacillati</taxon>
        <taxon>Bacillota</taxon>
        <taxon>Bacilli</taxon>
        <taxon>Bacillales</taxon>
        <taxon>Paenibacillaceae</taxon>
        <taxon>Paenibacillus</taxon>
    </lineage>
</organism>
<evidence type="ECO:0000313" key="2">
    <source>
        <dbReference type="Proteomes" id="UP001165962"/>
    </source>
</evidence>
<name>A0ABX0JAB3_9BACL</name>
<gene>
    <name evidence="1" type="ORF">G9U52_12690</name>
</gene>
<sequence length="52" mass="6219">MFDENMQTKRMFPYFLQYERKISELFKMDKMKNKGVSIPYALAHAPQQGFAL</sequence>
<dbReference type="RefSeq" id="WP_166150004.1">
    <property type="nucleotide sequence ID" value="NZ_JAAOIW010000004.1"/>
</dbReference>
<evidence type="ECO:0000313" key="1">
    <source>
        <dbReference type="EMBL" id="NHN30690.1"/>
    </source>
</evidence>
<reference evidence="1" key="1">
    <citation type="submission" date="2020-03" db="EMBL/GenBank/DDBJ databases">
        <title>Draft sequencing of Paenibacilllus sp. S3N08.</title>
        <authorList>
            <person name="Kim D.-U."/>
        </authorList>
    </citation>
    <scope>NUCLEOTIDE SEQUENCE</scope>
    <source>
        <strain evidence="1">S3N08</strain>
    </source>
</reference>
<protein>
    <submittedName>
        <fullName evidence="1">Uncharacterized protein</fullName>
    </submittedName>
</protein>